<proteinExistence type="predicted"/>
<accession>A0A7X2N317</accession>
<dbReference type="InterPro" id="IPR016181">
    <property type="entry name" value="Acyl_CoA_acyltransferase"/>
</dbReference>
<dbReference type="PANTHER" id="PTHR43451:SF1">
    <property type="entry name" value="ACETYLTRANSFERASE"/>
    <property type="match status" value="1"/>
</dbReference>
<dbReference type="PANTHER" id="PTHR43451">
    <property type="entry name" value="ACETYLTRANSFERASE (GNAT) FAMILY PROTEIN"/>
    <property type="match status" value="1"/>
</dbReference>
<dbReference type="Gene3D" id="3.40.630.30">
    <property type="match status" value="1"/>
</dbReference>
<dbReference type="CDD" id="cd04301">
    <property type="entry name" value="NAT_SF"/>
    <property type="match status" value="1"/>
</dbReference>
<dbReference type="GO" id="GO:0016747">
    <property type="term" value="F:acyltransferase activity, transferring groups other than amino-acyl groups"/>
    <property type="evidence" value="ECO:0007669"/>
    <property type="project" value="InterPro"/>
</dbReference>
<dbReference type="AlphaFoldDB" id="A0A7X2N317"/>
<dbReference type="PROSITE" id="PS51186">
    <property type="entry name" value="GNAT"/>
    <property type="match status" value="1"/>
</dbReference>
<dbReference type="InterPro" id="IPR000182">
    <property type="entry name" value="GNAT_dom"/>
</dbReference>
<dbReference type="InterPro" id="IPR052564">
    <property type="entry name" value="N-acetyltrans/Recomb-assoc"/>
</dbReference>
<reference evidence="2 3" key="1">
    <citation type="submission" date="2019-08" db="EMBL/GenBank/DDBJ databases">
        <title>In-depth cultivation of the pig gut microbiome towards novel bacterial diversity and tailored functional studies.</title>
        <authorList>
            <person name="Wylensek D."/>
            <person name="Hitch T.C.A."/>
            <person name="Clavel T."/>
        </authorList>
    </citation>
    <scope>NUCLEOTIDE SEQUENCE [LARGE SCALE GENOMIC DNA]</scope>
    <source>
        <strain evidence="2 3">LKV-178-WT-2G</strain>
    </source>
</reference>
<feature type="domain" description="N-acetyltransferase" evidence="1">
    <location>
        <begin position="96"/>
        <end position="236"/>
    </location>
</feature>
<keyword evidence="2" id="KW-0808">Transferase</keyword>
<gene>
    <name evidence="2" type="ORF">FYJ50_05295</name>
</gene>
<dbReference type="RefSeq" id="WP_154460052.1">
    <property type="nucleotide sequence ID" value="NZ_JAQYTQ010000044.1"/>
</dbReference>
<name>A0A7X2N317_9FIRM</name>
<dbReference type="Proteomes" id="UP000470082">
    <property type="component" value="Unassembled WGS sequence"/>
</dbReference>
<keyword evidence="3" id="KW-1185">Reference proteome</keyword>
<organism evidence="2 3">
    <name type="scientific">Floccifex porci</name>
    <dbReference type="NCBI Taxonomy" id="2606629"/>
    <lineage>
        <taxon>Bacteria</taxon>
        <taxon>Bacillati</taxon>
        <taxon>Bacillota</taxon>
        <taxon>Erysipelotrichia</taxon>
        <taxon>Erysipelotrichales</taxon>
        <taxon>Erysipelotrichaceae</taxon>
        <taxon>Floccifex</taxon>
    </lineage>
</organism>
<dbReference type="SUPFAM" id="SSF159894">
    <property type="entry name" value="YgaC/TfoX-N like"/>
    <property type="match status" value="1"/>
</dbReference>
<sequence>MSTSFSFFQYVMNQLIEIKDIYYCKKLGNYTIYKNGIAIAYLYKDQIFIKKKDGLNLQEYQFCKEDSQYVIVKDIENKKKLKELFEWIYKMETKELELKKIPEKDMEKAIMLIWDVFLEFEGCDYSKEGLIEFQNTLKETQNKIFYGSYASDELIGVLAIREYQHISYFFVKKEYMNQGIGKRLFYYMSKDYEKKEFTVNSSFYAHDIYKHLGFYDIDKLQCINGIRFIPMKYGGNYVKN</sequence>
<dbReference type="EMBL" id="VUMM01000008">
    <property type="protein sequence ID" value="MSS01516.1"/>
    <property type="molecule type" value="Genomic_DNA"/>
</dbReference>
<evidence type="ECO:0000313" key="2">
    <source>
        <dbReference type="EMBL" id="MSS01516.1"/>
    </source>
</evidence>
<dbReference type="Pfam" id="PF13673">
    <property type="entry name" value="Acetyltransf_10"/>
    <property type="match status" value="1"/>
</dbReference>
<evidence type="ECO:0000259" key="1">
    <source>
        <dbReference type="PROSITE" id="PS51186"/>
    </source>
</evidence>
<protein>
    <submittedName>
        <fullName evidence="2">GNAT family N-acetyltransferase</fullName>
    </submittedName>
</protein>
<comment type="caution">
    <text evidence="2">The sequence shown here is derived from an EMBL/GenBank/DDBJ whole genome shotgun (WGS) entry which is preliminary data.</text>
</comment>
<evidence type="ECO:0000313" key="3">
    <source>
        <dbReference type="Proteomes" id="UP000470082"/>
    </source>
</evidence>
<dbReference type="SUPFAM" id="SSF55729">
    <property type="entry name" value="Acyl-CoA N-acyltransferases (Nat)"/>
    <property type="match status" value="1"/>
</dbReference>